<dbReference type="Gene3D" id="3.40.109.10">
    <property type="entry name" value="NADH Oxidase"/>
    <property type="match status" value="1"/>
</dbReference>
<dbReference type="InterPro" id="IPR000415">
    <property type="entry name" value="Nitroreductase-like"/>
</dbReference>
<dbReference type="SUPFAM" id="SSF55469">
    <property type="entry name" value="FMN-dependent nitroreductase-like"/>
    <property type="match status" value="1"/>
</dbReference>
<dbReference type="AlphaFoldDB" id="A0A9D1M949"/>
<dbReference type="Proteomes" id="UP000824112">
    <property type="component" value="Unassembled WGS sequence"/>
</dbReference>
<reference evidence="3" key="1">
    <citation type="submission" date="2020-10" db="EMBL/GenBank/DDBJ databases">
        <authorList>
            <person name="Gilroy R."/>
        </authorList>
    </citation>
    <scope>NUCLEOTIDE SEQUENCE</scope>
    <source>
        <strain evidence="3">CHK158-818</strain>
    </source>
</reference>
<proteinExistence type="predicted"/>
<dbReference type="InterPro" id="IPR029479">
    <property type="entry name" value="Nitroreductase"/>
</dbReference>
<sequence length="211" mass="23031">MMKQLVISCMVMAITGFSVNAQDIKLKSPDLNGGKRVMQALSERKSTREFSTKELSLQELSNLLWAGNGINRPEKGMRTAASCLNKQDVDIYVIMKEGAYRYNAEKNLLEQIARGNFYDAVTGGQAFAYDAPVHLILVSDLALLGGIRDAKANQMGAIDVGIVSGNISLYCAGAGLATVPRASMDKEKLRSILKLRTDQLPILTHTVGYMK</sequence>
<feature type="domain" description="Nitroreductase" evidence="2">
    <location>
        <begin position="42"/>
        <end position="209"/>
    </location>
</feature>
<gene>
    <name evidence="3" type="ORF">IAB03_08790</name>
</gene>
<comment type="caution">
    <text evidence="3">The sequence shown here is derived from an EMBL/GenBank/DDBJ whole genome shotgun (WGS) entry which is preliminary data.</text>
</comment>
<dbReference type="EMBL" id="DVNA01000199">
    <property type="protein sequence ID" value="HIU55884.1"/>
    <property type="molecule type" value="Genomic_DNA"/>
</dbReference>
<reference evidence="3" key="2">
    <citation type="journal article" date="2021" name="PeerJ">
        <title>Extensive microbial diversity within the chicken gut microbiome revealed by metagenomics and culture.</title>
        <authorList>
            <person name="Gilroy R."/>
            <person name="Ravi A."/>
            <person name="Getino M."/>
            <person name="Pursley I."/>
            <person name="Horton D.L."/>
            <person name="Alikhan N.F."/>
            <person name="Baker D."/>
            <person name="Gharbi K."/>
            <person name="Hall N."/>
            <person name="Watson M."/>
            <person name="Adriaenssens E.M."/>
            <person name="Foster-Nyarko E."/>
            <person name="Jarju S."/>
            <person name="Secka A."/>
            <person name="Antonio M."/>
            <person name="Oren A."/>
            <person name="Chaudhuri R.R."/>
            <person name="La Ragione R."/>
            <person name="Hildebrand F."/>
            <person name="Pallen M.J."/>
        </authorList>
    </citation>
    <scope>NUCLEOTIDE SEQUENCE</scope>
    <source>
        <strain evidence="3">CHK158-818</strain>
    </source>
</reference>
<dbReference type="PANTHER" id="PTHR43745:SF2">
    <property type="entry name" value="NITROREDUCTASE MJ1384-RELATED"/>
    <property type="match status" value="1"/>
</dbReference>
<protein>
    <submittedName>
        <fullName evidence="3">SagB/ThcOx family dehydrogenase</fullName>
    </submittedName>
</protein>
<dbReference type="GO" id="GO:0016491">
    <property type="term" value="F:oxidoreductase activity"/>
    <property type="evidence" value="ECO:0007669"/>
    <property type="project" value="InterPro"/>
</dbReference>
<dbReference type="CDD" id="cd02142">
    <property type="entry name" value="McbC_SagB-like_oxidoreductase"/>
    <property type="match status" value="1"/>
</dbReference>
<dbReference type="Pfam" id="PF00881">
    <property type="entry name" value="Nitroreductase"/>
    <property type="match status" value="1"/>
</dbReference>
<evidence type="ECO:0000313" key="3">
    <source>
        <dbReference type="EMBL" id="HIU55884.1"/>
    </source>
</evidence>
<feature type="signal peptide" evidence="1">
    <location>
        <begin position="1"/>
        <end position="21"/>
    </location>
</feature>
<dbReference type="PANTHER" id="PTHR43745">
    <property type="entry name" value="NITROREDUCTASE MJ1384-RELATED"/>
    <property type="match status" value="1"/>
</dbReference>
<evidence type="ECO:0000256" key="1">
    <source>
        <dbReference type="SAM" id="SignalP"/>
    </source>
</evidence>
<keyword evidence="1" id="KW-0732">Signal</keyword>
<accession>A0A9D1M949</accession>
<feature type="chain" id="PRO_5039424012" evidence="1">
    <location>
        <begin position="22"/>
        <end position="211"/>
    </location>
</feature>
<evidence type="ECO:0000259" key="2">
    <source>
        <dbReference type="Pfam" id="PF00881"/>
    </source>
</evidence>
<name>A0A9D1M949_9BACT</name>
<organism evidence="3 4">
    <name type="scientific">Candidatus Gallibacteroides avistercoris</name>
    <dbReference type="NCBI Taxonomy" id="2840833"/>
    <lineage>
        <taxon>Bacteria</taxon>
        <taxon>Pseudomonadati</taxon>
        <taxon>Bacteroidota</taxon>
        <taxon>Bacteroidia</taxon>
        <taxon>Bacteroidales</taxon>
        <taxon>Bacteroidaceae</taxon>
        <taxon>Bacteroidaceae incertae sedis</taxon>
        <taxon>Candidatus Gallibacteroides</taxon>
    </lineage>
</organism>
<dbReference type="InterPro" id="IPR052544">
    <property type="entry name" value="Bacteriocin_Proc_Enz"/>
</dbReference>
<evidence type="ECO:0000313" key="4">
    <source>
        <dbReference type="Proteomes" id="UP000824112"/>
    </source>
</evidence>